<evidence type="ECO:0000313" key="3">
    <source>
        <dbReference type="EMBL" id="KLT73661.1"/>
    </source>
</evidence>
<dbReference type="OrthoDB" id="8606996at2"/>
<proteinExistence type="predicted"/>
<dbReference type="PROSITE" id="PS51257">
    <property type="entry name" value="PROKAR_LIPOPROTEIN"/>
    <property type="match status" value="1"/>
</dbReference>
<keyword evidence="4" id="KW-1185">Reference proteome</keyword>
<evidence type="ECO:0000256" key="2">
    <source>
        <dbReference type="SAM" id="SignalP"/>
    </source>
</evidence>
<keyword evidence="2" id="KW-0732">Signal</keyword>
<comment type="caution">
    <text evidence="3">The sequence shown here is derived from an EMBL/GenBank/DDBJ whole genome shotgun (WGS) entry which is preliminary data.</text>
</comment>
<feature type="compositionally biased region" description="Basic and acidic residues" evidence="1">
    <location>
        <begin position="99"/>
        <end position="108"/>
    </location>
</feature>
<dbReference type="EMBL" id="JTDO01000002">
    <property type="protein sequence ID" value="KLT73661.1"/>
    <property type="molecule type" value="Genomic_DNA"/>
</dbReference>
<feature type="signal peptide" evidence="2">
    <location>
        <begin position="1"/>
        <end position="18"/>
    </location>
</feature>
<protein>
    <recommendedName>
        <fullName evidence="5">Lipoprotein</fullName>
    </recommendedName>
</protein>
<dbReference type="RefSeq" id="WP_047760160.1">
    <property type="nucleotide sequence ID" value="NZ_CP091510.1"/>
</dbReference>
<evidence type="ECO:0000256" key="1">
    <source>
        <dbReference type="SAM" id="MobiDB-lite"/>
    </source>
</evidence>
<reference evidence="3 4" key="1">
    <citation type="submission" date="2014-11" db="EMBL/GenBank/DDBJ databases">
        <title>Genome of a novel goose pathogen.</title>
        <authorList>
            <person name="Hansen C.M."/>
            <person name="Hueffer K."/>
            <person name="Choi S.C."/>
        </authorList>
    </citation>
    <scope>NUCLEOTIDE SEQUENCE [LARGE SCALE GENOMIC DNA]</scope>
    <source>
        <strain evidence="3 4">KH1503</strain>
    </source>
</reference>
<accession>A0A0J0YU79</accession>
<feature type="region of interest" description="Disordered" evidence="1">
    <location>
        <begin position="78"/>
        <end position="116"/>
    </location>
</feature>
<evidence type="ECO:0008006" key="5">
    <source>
        <dbReference type="Google" id="ProtNLM"/>
    </source>
</evidence>
<feature type="chain" id="PRO_5005246961" description="Lipoprotein" evidence="2">
    <location>
        <begin position="19"/>
        <end position="477"/>
    </location>
</feature>
<gene>
    <name evidence="3" type="ORF">PL75_01570</name>
</gene>
<dbReference type="Proteomes" id="UP000036027">
    <property type="component" value="Unassembled WGS sequence"/>
</dbReference>
<evidence type="ECO:0000313" key="4">
    <source>
        <dbReference type="Proteomes" id="UP000036027"/>
    </source>
</evidence>
<dbReference type="STRING" id="1470200.PL75_01570"/>
<organism evidence="3 4">
    <name type="scientific">Neisseria arctica</name>
    <dbReference type="NCBI Taxonomy" id="1470200"/>
    <lineage>
        <taxon>Bacteria</taxon>
        <taxon>Pseudomonadati</taxon>
        <taxon>Pseudomonadota</taxon>
        <taxon>Betaproteobacteria</taxon>
        <taxon>Neisseriales</taxon>
        <taxon>Neisseriaceae</taxon>
        <taxon>Neisseria</taxon>
    </lineage>
</organism>
<dbReference type="PATRIC" id="fig|1470200.3.peg.1114"/>
<dbReference type="AlphaFoldDB" id="A0A0J0YU79"/>
<name>A0A0J0YU79_9NEIS</name>
<sequence>MRRTVLAVLLPVVFGLSACGTLNGKSPQDMMKIAMERSTKQDSSYNFSGEMRIFLSEKNKGVPSDSQAFEKSRKIALKEGDTEKAGQTDGYEGVLPMKSADKESKLPDGEDTGNNETATLSLADESVSGADENAAEGDLLSTILGSSEESENVGVLATRALEQYPNLTQYLESGRLKYAGAVDLREELLELTPELLMRGRNEYSSMKLPLLFDLKNLSLTMEAPGSITAILDFFVASPMRLRMLNEPFRFTLPKGTLDDIPLRNIFRAWVLASYSAYGSLPAETYRLAEKDEFAKELGAKYRLEIRWDKPTKTAYADAFIKAYRQHFDYLQKTLPEQNIDEQKIEEARDSAEKLSKAMAEFDFKKYFGSDYYTSFYLNRNGRVLGVRNYAQVNAEQHVLNIDANLVYRYGKPVFTLDRNRQDVITFTDLSEAFMWNEKSKQSAKDEGHDIGYQSESADLLEKSDEVRKPVVKKYHRR</sequence>